<proteinExistence type="predicted"/>
<dbReference type="EMBL" id="CP113520">
    <property type="protein sequence ID" value="WAJ30273.1"/>
    <property type="molecule type" value="Genomic_DNA"/>
</dbReference>
<sequence>MSDPRDDNDEGPRIDDAALQARRRAFEERLAAQRAAMPIEDRQPNRTGAAGMAQGLKIASEFVAGVLVGAGIGYLIDLGLGTAPFGLIIFLLFGFAAGVLNVLRAVGKGPPPSGPTPADG</sequence>
<dbReference type="Proteomes" id="UP001163223">
    <property type="component" value="Chromosome"/>
</dbReference>
<reference evidence="1" key="1">
    <citation type="submission" date="2022-11" db="EMBL/GenBank/DDBJ databases">
        <title>beta-Carotene-producing bacterium, Jeongeuplla avenae sp. nov., alleviates the salt stress of Arabidopsis seedlings.</title>
        <authorList>
            <person name="Jiang L."/>
            <person name="Lee J."/>
        </authorList>
    </citation>
    <scope>NUCLEOTIDE SEQUENCE</scope>
    <source>
        <strain evidence="1">DY_R2A_6</strain>
    </source>
</reference>
<keyword evidence="2" id="KW-1185">Reference proteome</keyword>
<protein>
    <submittedName>
        <fullName evidence="1">AtpZ/AtpI family protein</fullName>
    </submittedName>
</protein>
<accession>A0ACD4NU14</accession>
<evidence type="ECO:0000313" key="1">
    <source>
        <dbReference type="EMBL" id="WAJ30273.1"/>
    </source>
</evidence>
<organism evidence="1 2">
    <name type="scientific">Antarcticirhabdus aurantiaca</name>
    <dbReference type="NCBI Taxonomy" id="2606717"/>
    <lineage>
        <taxon>Bacteria</taxon>
        <taxon>Pseudomonadati</taxon>
        <taxon>Pseudomonadota</taxon>
        <taxon>Alphaproteobacteria</taxon>
        <taxon>Hyphomicrobiales</taxon>
        <taxon>Aurantimonadaceae</taxon>
        <taxon>Antarcticirhabdus</taxon>
    </lineage>
</organism>
<evidence type="ECO:0000313" key="2">
    <source>
        <dbReference type="Proteomes" id="UP001163223"/>
    </source>
</evidence>
<gene>
    <name evidence="1" type="ORF">OXU80_08735</name>
</gene>
<name>A0ACD4NU14_9HYPH</name>